<sequence length="421" mass="47215">MATAATIIATANAVAVNPTTDYNVTTTTAVTAVTAVAVNLTTVYNVTTTAFVVNLTTAYNVTTGFNVTLSDDLYNVPALLVIVLSVLYGSISVIAVAGNGLVIWAIVTSKRMRSVTNHYLANLAFADILIALFAIPFEFQAALLQRWNLPKFMCAFCPFIHVLSITVSVFTLTAIAVDRRQAILNPFAARTSKTQCMCVIGFIWIIGLALSSPMAYAQRVVMFKVDWPFCQNVNLSTRAMLGYRALLVIVQYVIPLSIMTWAYSGIGFALWGSSAPGNAQSQRDLNLMRNKKRVIKMLIIVVALFTLCWLPLQTYNLLQHIFPQINEYPYINIIWFCFDWFAMSNSCYNPFIYSIYNEKFKQEFKMRLDFMAGKRRLTRDLSAFSSGRFEWRTNHVNTHERNLKHSSIVTNDTPLILTPDA</sequence>
<evidence type="ECO:0000256" key="4">
    <source>
        <dbReference type="ARBA" id="ARBA00022989"/>
    </source>
</evidence>
<keyword evidence="7 11" id="KW-0675">Receptor</keyword>
<keyword evidence="3 9" id="KW-0812">Transmembrane</keyword>
<dbReference type="Gene3D" id="1.20.1070.10">
    <property type="entry name" value="Rhodopsin 7-helix transmembrane proteins"/>
    <property type="match status" value="1"/>
</dbReference>
<feature type="transmembrane region" description="Helical" evidence="9">
    <location>
        <begin position="119"/>
        <end position="139"/>
    </location>
</feature>
<keyword evidence="12" id="KW-1185">Reference proteome</keyword>
<dbReference type="PROSITE" id="PS50262">
    <property type="entry name" value="G_PROTEIN_RECEP_F1_2"/>
    <property type="match status" value="1"/>
</dbReference>
<evidence type="ECO:0000256" key="9">
    <source>
        <dbReference type="SAM" id="Phobius"/>
    </source>
</evidence>
<dbReference type="PANTHER" id="PTHR45695">
    <property type="entry name" value="LEUCOKININ RECEPTOR-RELATED"/>
    <property type="match status" value="1"/>
</dbReference>
<feature type="transmembrane region" description="Helical" evidence="9">
    <location>
        <begin position="294"/>
        <end position="312"/>
    </location>
</feature>
<keyword evidence="4 9" id="KW-1133">Transmembrane helix</keyword>
<dbReference type="OrthoDB" id="9445642at2759"/>
<dbReference type="GO" id="GO:0005886">
    <property type="term" value="C:plasma membrane"/>
    <property type="evidence" value="ECO:0007669"/>
    <property type="project" value="TreeGrafter"/>
</dbReference>
<proteinExistence type="inferred from homology"/>
<keyword evidence="8" id="KW-0807">Transducer</keyword>
<evidence type="ECO:0000313" key="11">
    <source>
        <dbReference type="EMBL" id="VVC39328.1"/>
    </source>
</evidence>
<feature type="transmembrane region" description="Helical" evidence="9">
    <location>
        <begin position="78"/>
        <end position="107"/>
    </location>
</feature>
<feature type="transmembrane region" description="Helical" evidence="9">
    <location>
        <begin position="198"/>
        <end position="217"/>
    </location>
</feature>
<feature type="transmembrane region" description="Helical" evidence="9">
    <location>
        <begin position="159"/>
        <end position="177"/>
    </location>
</feature>
<evidence type="ECO:0000256" key="8">
    <source>
        <dbReference type="ARBA" id="ARBA00023224"/>
    </source>
</evidence>
<feature type="transmembrane region" description="Helical" evidence="9">
    <location>
        <begin position="332"/>
        <end position="356"/>
    </location>
</feature>
<dbReference type="PANTHER" id="PTHR45695:SF9">
    <property type="entry name" value="LEUCOKININ RECEPTOR"/>
    <property type="match status" value="1"/>
</dbReference>
<dbReference type="PRINTS" id="PR00237">
    <property type="entry name" value="GPCRRHODOPSN"/>
</dbReference>
<dbReference type="InterPro" id="IPR000611">
    <property type="entry name" value="NPY_rcpt"/>
</dbReference>
<protein>
    <submittedName>
        <fullName evidence="11">Neuropeptide Y receptor family,G protein-coupled receptor, rhodopsin-like,GPCR, rhodopsin-like, 7TM</fullName>
    </submittedName>
</protein>
<feature type="transmembrane region" description="Helical" evidence="9">
    <location>
        <begin position="249"/>
        <end position="273"/>
    </location>
</feature>
<gene>
    <name evidence="11" type="ORF">CINCED_3A011222</name>
</gene>
<evidence type="ECO:0000256" key="6">
    <source>
        <dbReference type="ARBA" id="ARBA00023136"/>
    </source>
</evidence>
<dbReference type="PRINTS" id="PR01012">
    <property type="entry name" value="NRPEPTIDEYR"/>
</dbReference>
<dbReference type="GO" id="GO:0004983">
    <property type="term" value="F:neuropeptide Y receptor activity"/>
    <property type="evidence" value="ECO:0007669"/>
    <property type="project" value="InterPro"/>
</dbReference>
<dbReference type="SUPFAM" id="SSF81321">
    <property type="entry name" value="Family A G protein-coupled receptor-like"/>
    <property type="match status" value="1"/>
</dbReference>
<evidence type="ECO:0000256" key="2">
    <source>
        <dbReference type="ARBA" id="ARBA00010663"/>
    </source>
</evidence>
<keyword evidence="6 9" id="KW-0472">Membrane</keyword>
<evidence type="ECO:0000259" key="10">
    <source>
        <dbReference type="PROSITE" id="PS50262"/>
    </source>
</evidence>
<dbReference type="SMART" id="SM01381">
    <property type="entry name" value="7TM_GPCR_Srsx"/>
    <property type="match status" value="1"/>
</dbReference>
<dbReference type="Proteomes" id="UP000325440">
    <property type="component" value="Unassembled WGS sequence"/>
</dbReference>
<evidence type="ECO:0000256" key="5">
    <source>
        <dbReference type="ARBA" id="ARBA00023040"/>
    </source>
</evidence>
<dbReference type="EMBL" id="CABPRJ010001895">
    <property type="protein sequence ID" value="VVC39328.1"/>
    <property type="molecule type" value="Genomic_DNA"/>
</dbReference>
<name>A0A5E4N3X9_9HEMI</name>
<accession>A0A5E4N3X9</accession>
<comment type="similarity">
    <text evidence="2">Belongs to the G-protein coupled receptor 1 family.</text>
</comment>
<feature type="domain" description="G-protein coupled receptors family 1 profile" evidence="10">
    <location>
        <begin position="98"/>
        <end position="353"/>
    </location>
</feature>
<comment type="subcellular location">
    <subcellularLocation>
        <location evidence="1">Membrane</location>
        <topology evidence="1">Multi-pass membrane protein</topology>
    </subcellularLocation>
</comment>
<dbReference type="InterPro" id="IPR000276">
    <property type="entry name" value="GPCR_Rhodpsn"/>
</dbReference>
<dbReference type="InterPro" id="IPR017452">
    <property type="entry name" value="GPCR_Rhodpsn_7TM"/>
</dbReference>
<dbReference type="AlphaFoldDB" id="A0A5E4N3X9"/>
<organism evidence="11 12">
    <name type="scientific">Cinara cedri</name>
    <dbReference type="NCBI Taxonomy" id="506608"/>
    <lineage>
        <taxon>Eukaryota</taxon>
        <taxon>Metazoa</taxon>
        <taxon>Ecdysozoa</taxon>
        <taxon>Arthropoda</taxon>
        <taxon>Hexapoda</taxon>
        <taxon>Insecta</taxon>
        <taxon>Pterygota</taxon>
        <taxon>Neoptera</taxon>
        <taxon>Paraneoptera</taxon>
        <taxon>Hemiptera</taxon>
        <taxon>Sternorrhyncha</taxon>
        <taxon>Aphidomorpha</taxon>
        <taxon>Aphidoidea</taxon>
        <taxon>Aphididae</taxon>
        <taxon>Lachninae</taxon>
        <taxon>Cinara</taxon>
    </lineage>
</organism>
<reference evidence="11 12" key="1">
    <citation type="submission" date="2019-08" db="EMBL/GenBank/DDBJ databases">
        <authorList>
            <person name="Alioto T."/>
            <person name="Alioto T."/>
            <person name="Gomez Garrido J."/>
        </authorList>
    </citation>
    <scope>NUCLEOTIDE SEQUENCE [LARGE SCALE GENOMIC DNA]</scope>
</reference>
<evidence type="ECO:0000256" key="7">
    <source>
        <dbReference type="ARBA" id="ARBA00023170"/>
    </source>
</evidence>
<keyword evidence="5" id="KW-0297">G-protein coupled receptor</keyword>
<evidence type="ECO:0000256" key="1">
    <source>
        <dbReference type="ARBA" id="ARBA00004141"/>
    </source>
</evidence>
<evidence type="ECO:0000256" key="3">
    <source>
        <dbReference type="ARBA" id="ARBA00022692"/>
    </source>
</evidence>
<evidence type="ECO:0000313" key="12">
    <source>
        <dbReference type="Proteomes" id="UP000325440"/>
    </source>
</evidence>
<dbReference type="Pfam" id="PF00001">
    <property type="entry name" value="7tm_1"/>
    <property type="match status" value="1"/>
</dbReference>